<keyword evidence="3 6" id="KW-0812">Transmembrane</keyword>
<dbReference type="EMBL" id="JAKJXO020000012">
    <property type="protein sequence ID" value="KAL1598054.1"/>
    <property type="molecule type" value="Genomic_DNA"/>
</dbReference>
<dbReference type="Proteomes" id="UP001521785">
    <property type="component" value="Unassembled WGS sequence"/>
</dbReference>
<dbReference type="PANTHER" id="PTHR43791">
    <property type="entry name" value="PERMEASE-RELATED"/>
    <property type="match status" value="1"/>
</dbReference>
<proteinExistence type="predicted"/>
<comment type="caution">
    <text evidence="7">The sequence shown here is derived from an EMBL/GenBank/DDBJ whole genome shotgun (WGS) entry which is preliminary data.</text>
</comment>
<accession>A0ABR3R0V8</accession>
<evidence type="ECO:0000313" key="8">
    <source>
        <dbReference type="Proteomes" id="UP001521785"/>
    </source>
</evidence>
<feature type="transmembrane region" description="Helical" evidence="6">
    <location>
        <begin position="93"/>
        <end position="114"/>
    </location>
</feature>
<dbReference type="PANTHER" id="PTHR43791:SF63">
    <property type="entry name" value="HIGH AFFINITY CYSTEINE TRANSPORTER"/>
    <property type="match status" value="1"/>
</dbReference>
<organism evidence="7 8">
    <name type="scientific">Paraconiothyrium brasiliense</name>
    <dbReference type="NCBI Taxonomy" id="300254"/>
    <lineage>
        <taxon>Eukaryota</taxon>
        <taxon>Fungi</taxon>
        <taxon>Dikarya</taxon>
        <taxon>Ascomycota</taxon>
        <taxon>Pezizomycotina</taxon>
        <taxon>Dothideomycetes</taxon>
        <taxon>Pleosporomycetidae</taxon>
        <taxon>Pleosporales</taxon>
        <taxon>Massarineae</taxon>
        <taxon>Didymosphaeriaceae</taxon>
        <taxon>Paraconiothyrium</taxon>
    </lineage>
</organism>
<dbReference type="SUPFAM" id="SSF103473">
    <property type="entry name" value="MFS general substrate transporter"/>
    <property type="match status" value="1"/>
</dbReference>
<sequence length="149" mass="16718">MVLWTLPAVAGTIVILIVKPNPKNSGGMLIAFYCTQFFCAQGNMIISLITRNIAGQTKKGMTMTLVFVGWAVGNLIAPQIFQEKDAPRYLRGFLVHIVIYGVYIGLVLLTRFVLMARNRRKEGAVSEVSHELAFEDLTDTENPNFRYVY</sequence>
<evidence type="ECO:0008006" key="9">
    <source>
        <dbReference type="Google" id="ProtNLM"/>
    </source>
</evidence>
<evidence type="ECO:0000256" key="4">
    <source>
        <dbReference type="ARBA" id="ARBA00022989"/>
    </source>
</evidence>
<protein>
    <recommendedName>
        <fullName evidence="9">Allantoate permease</fullName>
    </recommendedName>
</protein>
<keyword evidence="4 6" id="KW-1133">Transmembrane helix</keyword>
<evidence type="ECO:0000256" key="3">
    <source>
        <dbReference type="ARBA" id="ARBA00022692"/>
    </source>
</evidence>
<feature type="transmembrane region" description="Helical" evidence="6">
    <location>
        <begin position="61"/>
        <end position="81"/>
    </location>
</feature>
<evidence type="ECO:0000313" key="7">
    <source>
        <dbReference type="EMBL" id="KAL1598054.1"/>
    </source>
</evidence>
<gene>
    <name evidence="7" type="ORF">SLS60_008542</name>
</gene>
<dbReference type="InterPro" id="IPR036259">
    <property type="entry name" value="MFS_trans_sf"/>
</dbReference>
<name>A0ABR3R0V8_9PLEO</name>
<evidence type="ECO:0000256" key="6">
    <source>
        <dbReference type="SAM" id="Phobius"/>
    </source>
</evidence>
<reference evidence="7 8" key="1">
    <citation type="submission" date="2024-02" db="EMBL/GenBank/DDBJ databases">
        <title>De novo assembly and annotation of 12 fungi associated with fruit tree decline syndrome in Ontario, Canada.</title>
        <authorList>
            <person name="Sulman M."/>
            <person name="Ellouze W."/>
            <person name="Ilyukhin E."/>
        </authorList>
    </citation>
    <scope>NUCLEOTIDE SEQUENCE [LARGE SCALE GENOMIC DNA]</scope>
    <source>
        <strain evidence="7 8">M42-189</strain>
    </source>
</reference>
<evidence type="ECO:0000256" key="5">
    <source>
        <dbReference type="ARBA" id="ARBA00023136"/>
    </source>
</evidence>
<evidence type="ECO:0000256" key="1">
    <source>
        <dbReference type="ARBA" id="ARBA00004141"/>
    </source>
</evidence>
<feature type="transmembrane region" description="Helical" evidence="6">
    <location>
        <begin position="30"/>
        <end position="49"/>
    </location>
</feature>
<keyword evidence="2" id="KW-0813">Transport</keyword>
<comment type="subcellular location">
    <subcellularLocation>
        <location evidence="1">Membrane</location>
        <topology evidence="1">Multi-pass membrane protein</topology>
    </subcellularLocation>
</comment>
<keyword evidence="8" id="KW-1185">Reference proteome</keyword>
<evidence type="ECO:0000256" key="2">
    <source>
        <dbReference type="ARBA" id="ARBA00022448"/>
    </source>
</evidence>
<keyword evidence="5 6" id="KW-0472">Membrane</keyword>